<feature type="region of interest" description="Disordered" evidence="1">
    <location>
        <begin position="318"/>
        <end position="377"/>
    </location>
</feature>
<evidence type="ECO:0000259" key="3">
    <source>
        <dbReference type="PROSITE" id="PS50035"/>
    </source>
</evidence>
<dbReference type="PROSITE" id="PS50035">
    <property type="entry name" value="PLD"/>
    <property type="match status" value="2"/>
</dbReference>
<gene>
    <name evidence="4" type="ORF">BN1204_054060</name>
</gene>
<evidence type="ECO:0000256" key="1">
    <source>
        <dbReference type="SAM" id="MobiDB-lite"/>
    </source>
</evidence>
<dbReference type="CDD" id="cd09110">
    <property type="entry name" value="PLDc_CLS_1"/>
    <property type="match status" value="1"/>
</dbReference>
<feature type="domain" description="PLD phosphodiesterase" evidence="3">
    <location>
        <begin position="623"/>
        <end position="650"/>
    </location>
</feature>
<feature type="region of interest" description="Disordered" evidence="1">
    <location>
        <begin position="81"/>
        <end position="101"/>
    </location>
</feature>
<proteinExistence type="predicted"/>
<feature type="compositionally biased region" description="Basic and acidic residues" evidence="1">
    <location>
        <begin position="142"/>
        <end position="168"/>
    </location>
</feature>
<organism evidence="4">
    <name type="scientific">Neospora caninum (strain Liverpool)</name>
    <dbReference type="NCBI Taxonomy" id="572307"/>
    <lineage>
        <taxon>Eukaryota</taxon>
        <taxon>Sar</taxon>
        <taxon>Alveolata</taxon>
        <taxon>Apicomplexa</taxon>
        <taxon>Conoidasida</taxon>
        <taxon>Coccidia</taxon>
        <taxon>Eucoccidiorida</taxon>
        <taxon>Eimeriorina</taxon>
        <taxon>Sarcocystidae</taxon>
        <taxon>Neospora</taxon>
    </lineage>
</organism>
<dbReference type="EMBL" id="LN714486">
    <property type="protein sequence ID" value="CEL69701.1"/>
    <property type="molecule type" value="Genomic_DNA"/>
</dbReference>
<evidence type="ECO:0000313" key="4">
    <source>
        <dbReference type="EMBL" id="CEL69701.1"/>
    </source>
</evidence>
<feature type="chain" id="PRO_5002523188" evidence="2">
    <location>
        <begin position="28"/>
        <end position="1212"/>
    </location>
</feature>
<dbReference type="InterPro" id="IPR001736">
    <property type="entry name" value="PLipase_D/transphosphatidylase"/>
</dbReference>
<feature type="domain" description="PLD phosphodiesterase" evidence="3">
    <location>
        <begin position="1080"/>
        <end position="1107"/>
    </location>
</feature>
<dbReference type="AlphaFoldDB" id="A0A0F7UL24"/>
<dbReference type="Pfam" id="PF13091">
    <property type="entry name" value="PLDc_2"/>
    <property type="match status" value="1"/>
</dbReference>
<feature type="region of interest" description="Disordered" evidence="1">
    <location>
        <begin position="135"/>
        <end position="214"/>
    </location>
</feature>
<feature type="compositionally biased region" description="Basic and acidic residues" evidence="1">
    <location>
        <begin position="344"/>
        <end position="374"/>
    </location>
</feature>
<feature type="compositionally biased region" description="Basic and acidic residues" evidence="1">
    <location>
        <begin position="1035"/>
        <end position="1056"/>
    </location>
</feature>
<feature type="compositionally biased region" description="Low complexity" evidence="1">
    <location>
        <begin position="81"/>
        <end position="92"/>
    </location>
</feature>
<keyword evidence="2" id="KW-0732">Signal</keyword>
<dbReference type="PANTHER" id="PTHR21248:SF22">
    <property type="entry name" value="PHOSPHOLIPASE D"/>
    <property type="match status" value="1"/>
</dbReference>
<dbReference type="PANTHER" id="PTHR21248">
    <property type="entry name" value="CARDIOLIPIN SYNTHASE"/>
    <property type="match status" value="1"/>
</dbReference>
<name>A0A0F7UL24_NEOCL</name>
<accession>A0A0F7UL24</accession>
<dbReference type="Pfam" id="PF00614">
    <property type="entry name" value="PLDc"/>
    <property type="match status" value="1"/>
</dbReference>
<protein>
    <submittedName>
        <fullName evidence="4">Phospholipase D Active site motif,domain-containing</fullName>
    </submittedName>
</protein>
<feature type="compositionally biased region" description="Basic and acidic residues" evidence="1">
    <location>
        <begin position="190"/>
        <end position="199"/>
    </location>
</feature>
<evidence type="ECO:0000256" key="2">
    <source>
        <dbReference type="SAM" id="SignalP"/>
    </source>
</evidence>
<reference evidence="4" key="1">
    <citation type="journal article" date="2015" name="PLoS ONE">
        <title>Comprehensive Evaluation of Toxoplasma gondii VEG and Neospora caninum LIV Genomes with Tachyzoite Stage Transcriptome and Proteome Defines Novel Transcript Features.</title>
        <authorList>
            <person name="Ramaprasad A."/>
            <person name="Mourier T."/>
            <person name="Naeem R."/>
            <person name="Malas T.B."/>
            <person name="Moussa E."/>
            <person name="Panigrahi A."/>
            <person name="Vermont S.J."/>
            <person name="Otto T.D."/>
            <person name="Wastling J."/>
            <person name="Pain A."/>
        </authorList>
    </citation>
    <scope>NUCLEOTIDE SEQUENCE</scope>
    <source>
        <strain evidence="4">Liverpool</strain>
    </source>
</reference>
<feature type="signal peptide" evidence="2">
    <location>
        <begin position="1"/>
        <end position="27"/>
    </location>
</feature>
<dbReference type="SUPFAM" id="SSF56024">
    <property type="entry name" value="Phospholipase D/nuclease"/>
    <property type="match status" value="2"/>
</dbReference>
<dbReference type="GO" id="GO:0030572">
    <property type="term" value="F:phosphatidyltransferase activity"/>
    <property type="evidence" value="ECO:0007669"/>
    <property type="project" value="UniProtKB-ARBA"/>
</dbReference>
<feature type="region of interest" description="Disordered" evidence="1">
    <location>
        <begin position="1003"/>
        <end position="1065"/>
    </location>
</feature>
<feature type="region of interest" description="Disordered" evidence="1">
    <location>
        <begin position="567"/>
        <end position="608"/>
    </location>
</feature>
<dbReference type="InterPro" id="IPR025202">
    <property type="entry name" value="PLD-like_dom"/>
</dbReference>
<dbReference type="SMART" id="SM00155">
    <property type="entry name" value="PLDc"/>
    <property type="match status" value="2"/>
</dbReference>
<dbReference type="Gene3D" id="3.30.870.10">
    <property type="entry name" value="Endonuclease Chain A"/>
    <property type="match status" value="3"/>
</dbReference>
<dbReference type="GO" id="GO:0032049">
    <property type="term" value="P:cardiolipin biosynthetic process"/>
    <property type="evidence" value="ECO:0007669"/>
    <property type="project" value="UniProtKB-ARBA"/>
</dbReference>
<sequence>MVRLSSAAFPSCRCAALLSASLGSLVALTVHGEAEEKRNIHPSVVSTASPRKRSYVEDKADTSVVESGDTFLRSLRNSPQYSLLRDSSSSSPPLAPEGGERCRLAGTKTQRPFFAQGEACGGNNAHARLAFCDGGRSGPRRQGKDMKAAQEEVGDRHEEENAQREARQRISGSHATLSLPRGGATGGDRLTGKHDETREKHLRKEMRKNTHDARTQSELYRWSTGFFLSGNHRRAVSACASSSSSSSPSCSSCSSSSPCSACCSSSSSASSSSCSSPLSLSPSKFEHSAFSADEPVDIPSHVKRAVAGLRRLQVRQKCEERDGGEARGSAGEMCGDTVGTAASGRDRKATQTARMETEETAKRQEEGEQERDTWRAPNRHRNLRLSEADFARLETQWLTLMERVKHFGRVSSGNRVKIYHEGDEVFSSILRSIGSAEKTILMEFYIYDNSAVGRAIKDALCAAAQRGCFVVLVVDWVGGFNMPTVWQDDLVAAGVNVVIFNPPFPLALHGLEHDSSPRSSLSYLAATAKHILAYGKGVCKLLFASPASQGLENSCRGTVEPVTPLPLASRVASSPPSPQSAGGCGGSPPGLQQTPGATEAQVSLRGSRAHAPGSLWADRVGPIPFRDHRKNLVVDGKVAFVGSVNVAEDAVGAKFGGRNHFYDLHVRVRGPAVKALEALFVETLETSNARPLRDRLVSHLAKVDTEQEARMPRFGNWREGTQRNGGLLDGHESGGKTGENEPTVGHSGFSQEVNGKAVVDLGQSSGKLQSSLPSSSSDACFALSESPCACVSSSSSTPSWSFSFPPSSSGFSWSRLRARLLSILPWRKSSDREDREATCHGEERRNLLLGWKAVRMPARRAETETEEVDDDADDATDVLVQVLESNVMRNQRSIQAVLKSAIYNATVSLYVTAAYFVPPGFLRRALQTALGRDGVDVSLLLSGDSDVWGDVYATTYVARKFLTKQRRHAFLSADWEMDPSFAQRVKVFFSSLLPSQRWLTPDTYPPMSVEDEDATPSPGSQDSATSPFPQDEAEGNAHGRKERASESRDAKPERTGRRQVWRSLRGRDEPKGEASVYFLSSRHCHAKNIVVDHLWSTIGSFNLDRFSSRRNMEVLLAFLDPAIALKFEDLYWQHVQNGEAERMTVEKWNSQSLAKKVICFFCYYVTRFAGKNFFDGLSDQRSRAVFNRLLIASYLDDMPASDLSTSMLWGFQ</sequence>
<feature type="compositionally biased region" description="Polar residues" evidence="1">
    <location>
        <begin position="1017"/>
        <end position="1028"/>
    </location>
</feature>
<feature type="region of interest" description="Disordered" evidence="1">
    <location>
        <begin position="716"/>
        <end position="749"/>
    </location>
</feature>